<dbReference type="GO" id="GO:0016301">
    <property type="term" value="F:kinase activity"/>
    <property type="evidence" value="ECO:0007669"/>
    <property type="project" value="UniProtKB-KW"/>
</dbReference>
<dbReference type="InterPro" id="IPR018113">
    <property type="entry name" value="PTrfase_EIIB_Cys"/>
</dbReference>
<name>A0A4Y9JWE0_9PAST</name>
<reference evidence="8 9" key="1">
    <citation type="submission" date="2019-03" db="EMBL/GenBank/DDBJ databases">
        <title>Diversity of the mouse oral microbiome.</title>
        <authorList>
            <person name="Joseph S."/>
            <person name="Aduse-Opoku J."/>
            <person name="Curtis M."/>
            <person name="Wade W."/>
            <person name="Hashim A."/>
        </authorList>
    </citation>
    <scope>NUCLEOTIDE SEQUENCE [LARGE SCALE GENOMIC DNA]</scope>
    <source>
        <strain evidence="8 9">WT12</strain>
    </source>
</reference>
<dbReference type="PANTHER" id="PTHR30009">
    <property type="entry name" value="CYTOCHROME C-TYPE SYNTHESIS PROTEIN AND PTS TRANSMEMBRANE COMPONENT"/>
    <property type="match status" value="1"/>
</dbReference>
<keyword evidence="3" id="KW-0808">Transferase</keyword>
<dbReference type="InterPro" id="IPR036878">
    <property type="entry name" value="Glu_permease_IIB"/>
</dbReference>
<dbReference type="PROSITE" id="PS51098">
    <property type="entry name" value="PTS_EIIB_TYPE_1"/>
    <property type="match status" value="1"/>
</dbReference>
<dbReference type="AlphaFoldDB" id="A0A4Y9JWE0"/>
<evidence type="ECO:0000313" key="8">
    <source>
        <dbReference type="EMBL" id="TFV10071.1"/>
    </source>
</evidence>
<keyword evidence="5" id="KW-0418">Kinase</keyword>
<gene>
    <name evidence="8" type="ORF">E4T80_07185</name>
</gene>
<sequence length="77" mass="8428">MAVINNILAALGHIENIQNVEACLTRLRVVLHNDRLLDKAALKKLGAVDVVKVGNMQQIIFGVKSAQYCDEIQALMA</sequence>
<proteinExistence type="predicted"/>
<dbReference type="Proteomes" id="UP000297396">
    <property type="component" value="Unassembled WGS sequence"/>
</dbReference>
<evidence type="ECO:0000256" key="3">
    <source>
        <dbReference type="ARBA" id="ARBA00022679"/>
    </source>
</evidence>
<dbReference type="PROSITE" id="PS01035">
    <property type="entry name" value="PTS_EIIB_TYPE_1_CYS"/>
    <property type="match status" value="1"/>
</dbReference>
<dbReference type="InterPro" id="IPR050429">
    <property type="entry name" value="PTS_Glucose_EIICBA"/>
</dbReference>
<feature type="active site" description="Phosphocysteine intermediate; for EIIB activity" evidence="6">
    <location>
        <position position="23"/>
    </location>
</feature>
<dbReference type="EMBL" id="SPPA01000014">
    <property type="protein sequence ID" value="TFV10071.1"/>
    <property type="molecule type" value="Genomic_DNA"/>
</dbReference>
<evidence type="ECO:0000313" key="9">
    <source>
        <dbReference type="Proteomes" id="UP000297396"/>
    </source>
</evidence>
<protein>
    <submittedName>
        <fullName evidence="8">PTS sugar transporter subunit IIB</fullName>
    </submittedName>
</protein>
<evidence type="ECO:0000256" key="2">
    <source>
        <dbReference type="ARBA" id="ARBA00022597"/>
    </source>
</evidence>
<feature type="domain" description="PTS EIIB type-1" evidence="7">
    <location>
        <begin position="1"/>
        <end position="77"/>
    </location>
</feature>
<evidence type="ECO:0000256" key="5">
    <source>
        <dbReference type="ARBA" id="ARBA00022777"/>
    </source>
</evidence>
<dbReference type="OrthoDB" id="5689537at2"/>
<evidence type="ECO:0000256" key="1">
    <source>
        <dbReference type="ARBA" id="ARBA00022448"/>
    </source>
</evidence>
<dbReference type="SUPFAM" id="SSF55604">
    <property type="entry name" value="Glucose permease domain IIB"/>
    <property type="match status" value="1"/>
</dbReference>
<evidence type="ECO:0000259" key="7">
    <source>
        <dbReference type="PROSITE" id="PS51098"/>
    </source>
</evidence>
<comment type="caution">
    <text evidence="8">The sequence shown here is derived from an EMBL/GenBank/DDBJ whole genome shotgun (WGS) entry which is preliminary data.</text>
</comment>
<dbReference type="Pfam" id="PF00367">
    <property type="entry name" value="PTS_EIIB"/>
    <property type="match status" value="1"/>
</dbReference>
<dbReference type="InterPro" id="IPR001996">
    <property type="entry name" value="PTS_IIB_1"/>
</dbReference>
<evidence type="ECO:0000256" key="6">
    <source>
        <dbReference type="PROSITE-ProRule" id="PRU00421"/>
    </source>
</evidence>
<accession>A0A4Y9JWE0</accession>
<keyword evidence="4" id="KW-0598">Phosphotransferase system</keyword>
<dbReference type="RefSeq" id="WP_053067685.1">
    <property type="nucleotide sequence ID" value="NZ_JADGLC010000014.1"/>
</dbReference>
<dbReference type="GO" id="GO:0015764">
    <property type="term" value="P:N-acetylglucosamine transport"/>
    <property type="evidence" value="ECO:0007669"/>
    <property type="project" value="TreeGrafter"/>
</dbReference>
<dbReference type="GO" id="GO:0009401">
    <property type="term" value="P:phosphoenolpyruvate-dependent sugar phosphotransferase system"/>
    <property type="evidence" value="ECO:0007669"/>
    <property type="project" value="UniProtKB-KW"/>
</dbReference>
<keyword evidence="1" id="KW-0813">Transport</keyword>
<keyword evidence="2 8" id="KW-0762">Sugar transport</keyword>
<dbReference type="GO" id="GO:0008982">
    <property type="term" value="F:protein-N(PI)-phosphohistidine-sugar phosphotransferase activity"/>
    <property type="evidence" value="ECO:0007669"/>
    <property type="project" value="InterPro"/>
</dbReference>
<dbReference type="PANTHER" id="PTHR30009:SF4">
    <property type="entry name" value="PTS SYSTEM N-ACETYLGLUCOSAMINE-SPECIFIC EIICBA COMPONENT"/>
    <property type="match status" value="1"/>
</dbReference>
<dbReference type="GO" id="GO:0090563">
    <property type="term" value="F:protein-phosphocysteine-sugar phosphotransferase activity"/>
    <property type="evidence" value="ECO:0007669"/>
    <property type="project" value="TreeGrafter"/>
</dbReference>
<evidence type="ECO:0000256" key="4">
    <source>
        <dbReference type="ARBA" id="ARBA00022683"/>
    </source>
</evidence>
<dbReference type="GO" id="GO:0005886">
    <property type="term" value="C:plasma membrane"/>
    <property type="evidence" value="ECO:0007669"/>
    <property type="project" value="TreeGrafter"/>
</dbReference>
<dbReference type="Gene3D" id="3.30.1360.60">
    <property type="entry name" value="Glucose permease domain IIB"/>
    <property type="match status" value="1"/>
</dbReference>
<organism evidence="8 9">
    <name type="scientific">Muribacter muris</name>
    <dbReference type="NCBI Taxonomy" id="67855"/>
    <lineage>
        <taxon>Bacteria</taxon>
        <taxon>Pseudomonadati</taxon>
        <taxon>Pseudomonadota</taxon>
        <taxon>Gammaproteobacteria</taxon>
        <taxon>Pasteurellales</taxon>
        <taxon>Pasteurellaceae</taxon>
        <taxon>Muribacter</taxon>
    </lineage>
</organism>